<dbReference type="Proteomes" id="UP000187283">
    <property type="component" value="Unassembled WGS sequence"/>
</dbReference>
<proteinExistence type="predicted"/>
<keyword evidence="3" id="KW-1185">Reference proteome</keyword>
<organism evidence="1 3">
    <name type="scientific">Smittium culicis</name>
    <dbReference type="NCBI Taxonomy" id="133412"/>
    <lineage>
        <taxon>Eukaryota</taxon>
        <taxon>Fungi</taxon>
        <taxon>Fungi incertae sedis</taxon>
        <taxon>Zoopagomycota</taxon>
        <taxon>Kickxellomycotina</taxon>
        <taxon>Harpellomycetes</taxon>
        <taxon>Harpellales</taxon>
        <taxon>Legeriomycetaceae</taxon>
        <taxon>Smittium</taxon>
    </lineage>
</organism>
<evidence type="ECO:0000313" key="1">
    <source>
        <dbReference type="EMBL" id="OMJ10936.1"/>
    </source>
</evidence>
<reference evidence="1 3" key="1">
    <citation type="submission" date="2017-01" db="EMBL/GenBank/DDBJ databases">
        <authorList>
            <person name="Mah S.A."/>
            <person name="Swanson W.J."/>
            <person name="Moy G.W."/>
            <person name="Vacquier V.D."/>
        </authorList>
    </citation>
    <scope>NUCLEOTIDE SEQUENCE [LARGE SCALE GENOMIC DNA]</scope>
    <source>
        <strain evidence="1 3">GSMNP</strain>
    </source>
</reference>
<dbReference type="STRING" id="133412.A0A1R1X8J1"/>
<dbReference type="OrthoDB" id="1934954at2759"/>
<dbReference type="GO" id="GO:0016491">
    <property type="term" value="F:oxidoreductase activity"/>
    <property type="evidence" value="ECO:0007669"/>
    <property type="project" value="InterPro"/>
</dbReference>
<gene>
    <name evidence="1" type="ORF">AYI70_g10026</name>
    <name evidence="2" type="ORF">AYI70_g8764</name>
</gene>
<sequence>MSALEIAINAREAGSLLQLVNSDNKSLALQRIKQVLIDAKQQILQANALDMKFAKKQVEQGSLSEALYKRLDIKGNNDEKFDTMIKGIDEVDSLQDPTGT</sequence>
<protein>
    <submittedName>
        <fullName evidence="1">Putative gamma-glutamyl phosphate reductase</fullName>
    </submittedName>
</protein>
<dbReference type="EMBL" id="LSSN01003673">
    <property type="protein sequence ID" value="OMJ13032.1"/>
    <property type="molecule type" value="Genomic_DNA"/>
</dbReference>
<comment type="caution">
    <text evidence="1">The sequence shown here is derived from an EMBL/GenBank/DDBJ whole genome shotgun (WGS) entry which is preliminary data.</text>
</comment>
<evidence type="ECO:0000313" key="3">
    <source>
        <dbReference type="Proteomes" id="UP000187283"/>
    </source>
</evidence>
<dbReference type="InterPro" id="IPR016162">
    <property type="entry name" value="Ald_DH_N"/>
</dbReference>
<accession>A0A1R1X8J1</accession>
<evidence type="ECO:0000313" key="2">
    <source>
        <dbReference type="EMBL" id="OMJ13032.1"/>
    </source>
</evidence>
<dbReference type="Gene3D" id="3.40.605.10">
    <property type="entry name" value="Aldehyde Dehydrogenase, Chain A, domain 1"/>
    <property type="match status" value="1"/>
</dbReference>
<dbReference type="AlphaFoldDB" id="A0A1R1X8J1"/>
<name>A0A1R1X8J1_9FUNG</name>
<dbReference type="EMBL" id="LSSN01004774">
    <property type="protein sequence ID" value="OMJ10936.1"/>
    <property type="molecule type" value="Genomic_DNA"/>
</dbReference>